<dbReference type="CDD" id="cd22786">
    <property type="entry name" value="DPBB_YuiC-like"/>
    <property type="match status" value="1"/>
</dbReference>
<feature type="domain" description="3D" evidence="3">
    <location>
        <begin position="102"/>
        <end position="163"/>
    </location>
</feature>
<dbReference type="SUPFAM" id="SSF50685">
    <property type="entry name" value="Barwin-like endoglucanases"/>
    <property type="match status" value="1"/>
</dbReference>
<name>A0ABQ1NK30_9BACI</name>
<evidence type="ECO:0000313" key="4">
    <source>
        <dbReference type="EMBL" id="GGC79149.1"/>
    </source>
</evidence>
<keyword evidence="1 2" id="KW-0732">Signal</keyword>
<dbReference type="InterPro" id="IPR010611">
    <property type="entry name" value="3D_dom"/>
</dbReference>
<dbReference type="EMBL" id="BMCJ01000001">
    <property type="protein sequence ID" value="GGC79149.1"/>
    <property type="molecule type" value="Genomic_DNA"/>
</dbReference>
<feature type="chain" id="PRO_5045629243" description="3D domain-containing protein" evidence="2">
    <location>
        <begin position="28"/>
        <end position="163"/>
    </location>
</feature>
<dbReference type="Proteomes" id="UP000619534">
    <property type="component" value="Unassembled WGS sequence"/>
</dbReference>
<evidence type="ECO:0000256" key="2">
    <source>
        <dbReference type="SAM" id="SignalP"/>
    </source>
</evidence>
<dbReference type="InterPro" id="IPR051933">
    <property type="entry name" value="Resuscitation_pf_RpfB"/>
</dbReference>
<dbReference type="PANTHER" id="PTHR39160:SF6">
    <property type="entry name" value="CELL WALL-BINDING PROTEIN YOCH"/>
    <property type="match status" value="1"/>
</dbReference>
<dbReference type="InterPro" id="IPR036908">
    <property type="entry name" value="RlpA-like_sf"/>
</dbReference>
<protein>
    <recommendedName>
        <fullName evidence="3">3D domain-containing protein</fullName>
    </recommendedName>
</protein>
<dbReference type="RefSeq" id="WP_062445403.1">
    <property type="nucleotide sequence ID" value="NZ_BMCJ01000001.1"/>
</dbReference>
<keyword evidence="5" id="KW-1185">Reference proteome</keyword>
<feature type="signal peptide" evidence="2">
    <location>
        <begin position="1"/>
        <end position="27"/>
    </location>
</feature>
<comment type="caution">
    <text evidence="4">The sequence shown here is derived from an EMBL/GenBank/DDBJ whole genome shotgun (WGS) entry which is preliminary data.</text>
</comment>
<accession>A0ABQ1NK30</accession>
<dbReference type="Pfam" id="PF06725">
    <property type="entry name" value="3D"/>
    <property type="match status" value="1"/>
</dbReference>
<evidence type="ECO:0000259" key="3">
    <source>
        <dbReference type="Pfam" id="PF06725"/>
    </source>
</evidence>
<gene>
    <name evidence="4" type="ORF">GCM10007216_07010</name>
</gene>
<reference evidence="5" key="1">
    <citation type="journal article" date="2019" name="Int. J. Syst. Evol. Microbiol.">
        <title>The Global Catalogue of Microorganisms (GCM) 10K type strain sequencing project: providing services to taxonomists for standard genome sequencing and annotation.</title>
        <authorList>
            <consortium name="The Broad Institute Genomics Platform"/>
            <consortium name="The Broad Institute Genome Sequencing Center for Infectious Disease"/>
            <person name="Wu L."/>
            <person name="Ma J."/>
        </authorList>
    </citation>
    <scope>NUCLEOTIDE SEQUENCE [LARGE SCALE GENOMIC DNA]</scope>
    <source>
        <strain evidence="5">CCM 7282</strain>
    </source>
</reference>
<proteinExistence type="predicted"/>
<dbReference type="PANTHER" id="PTHR39160">
    <property type="entry name" value="CELL WALL-BINDING PROTEIN YOCH"/>
    <property type="match status" value="1"/>
</dbReference>
<dbReference type="Gene3D" id="2.40.40.10">
    <property type="entry name" value="RlpA-like domain"/>
    <property type="match status" value="1"/>
</dbReference>
<evidence type="ECO:0000313" key="5">
    <source>
        <dbReference type="Proteomes" id="UP000619534"/>
    </source>
</evidence>
<evidence type="ECO:0000256" key="1">
    <source>
        <dbReference type="ARBA" id="ARBA00022729"/>
    </source>
</evidence>
<organism evidence="4 5">
    <name type="scientific">Thalassobacillus devorans</name>
    <dbReference type="NCBI Taxonomy" id="279813"/>
    <lineage>
        <taxon>Bacteria</taxon>
        <taxon>Bacillati</taxon>
        <taxon>Bacillota</taxon>
        <taxon>Bacilli</taxon>
        <taxon>Bacillales</taxon>
        <taxon>Bacillaceae</taxon>
        <taxon>Thalassobacillus</taxon>
    </lineage>
</organism>
<sequence>MNLLRKFGVVLVLIASIIIVSATHSQAEINVDATSEKKIALTNKSDQLKRFEQEKPVQASNNRNEDTGEKVTVEATAYTASCEGCTGITSTGIDLNANPNKKVIAVDPDVIPIGSTVHVPGYGTATAGDIGGDIKGNRIDLFMADLQDAKAFGRETIEVTILN</sequence>